<evidence type="ECO:0000313" key="8">
    <source>
        <dbReference type="Proteomes" id="UP001342826"/>
    </source>
</evidence>
<dbReference type="PROSITE" id="PS51900">
    <property type="entry name" value="CB"/>
    <property type="match status" value="1"/>
</dbReference>
<dbReference type="Gene3D" id="1.10.150.130">
    <property type="match status" value="1"/>
</dbReference>
<evidence type="ECO:0000256" key="1">
    <source>
        <dbReference type="ARBA" id="ARBA00008857"/>
    </source>
</evidence>
<dbReference type="InterPro" id="IPR010998">
    <property type="entry name" value="Integrase_recombinase_N"/>
</dbReference>
<dbReference type="InterPro" id="IPR050090">
    <property type="entry name" value="Tyrosine_recombinase_XerCD"/>
</dbReference>
<dbReference type="RefSeq" id="WP_328015988.1">
    <property type="nucleotide sequence ID" value="NZ_JARTFS010000024.1"/>
</dbReference>
<keyword evidence="2 4" id="KW-0238">DNA-binding</keyword>
<evidence type="ECO:0000259" key="5">
    <source>
        <dbReference type="PROSITE" id="PS51898"/>
    </source>
</evidence>
<dbReference type="InterPro" id="IPR002104">
    <property type="entry name" value="Integrase_catalytic"/>
</dbReference>
<dbReference type="Proteomes" id="UP001342826">
    <property type="component" value="Unassembled WGS sequence"/>
</dbReference>
<name>A0ABU6P5A0_9BACI</name>
<dbReference type="EMBL" id="JARTFS010000024">
    <property type="protein sequence ID" value="MED4404103.1"/>
    <property type="molecule type" value="Genomic_DNA"/>
</dbReference>
<dbReference type="InterPro" id="IPR011010">
    <property type="entry name" value="DNA_brk_join_enz"/>
</dbReference>
<evidence type="ECO:0000259" key="6">
    <source>
        <dbReference type="PROSITE" id="PS51900"/>
    </source>
</evidence>
<dbReference type="CDD" id="cd00397">
    <property type="entry name" value="DNA_BRE_C"/>
    <property type="match status" value="1"/>
</dbReference>
<gene>
    <name evidence="7" type="ORF">P9271_22715</name>
</gene>
<dbReference type="PANTHER" id="PTHR30349:SF41">
    <property type="entry name" value="INTEGRASE_RECOMBINASE PROTEIN MJ0367-RELATED"/>
    <property type="match status" value="1"/>
</dbReference>
<reference evidence="7 8" key="1">
    <citation type="submission" date="2023-03" db="EMBL/GenBank/DDBJ databases">
        <title>Bacillus Genome Sequencing.</title>
        <authorList>
            <person name="Dunlap C."/>
        </authorList>
    </citation>
    <scope>NUCLEOTIDE SEQUENCE [LARGE SCALE GENOMIC DNA]</scope>
    <source>
        <strain evidence="7 8">NRS-1717</strain>
    </source>
</reference>
<dbReference type="Pfam" id="PF00589">
    <property type="entry name" value="Phage_integrase"/>
    <property type="match status" value="1"/>
</dbReference>
<evidence type="ECO:0000313" key="7">
    <source>
        <dbReference type="EMBL" id="MED4404103.1"/>
    </source>
</evidence>
<dbReference type="PANTHER" id="PTHR30349">
    <property type="entry name" value="PHAGE INTEGRASE-RELATED"/>
    <property type="match status" value="1"/>
</dbReference>
<feature type="domain" description="Core-binding (CB)" evidence="6">
    <location>
        <begin position="54"/>
        <end position="163"/>
    </location>
</feature>
<dbReference type="SUPFAM" id="SSF56349">
    <property type="entry name" value="DNA breaking-rejoining enzymes"/>
    <property type="match status" value="1"/>
</dbReference>
<evidence type="ECO:0000256" key="4">
    <source>
        <dbReference type="PROSITE-ProRule" id="PRU01248"/>
    </source>
</evidence>
<dbReference type="PROSITE" id="PS51898">
    <property type="entry name" value="TYR_RECOMBINASE"/>
    <property type="match status" value="1"/>
</dbReference>
<keyword evidence="8" id="KW-1185">Reference proteome</keyword>
<evidence type="ECO:0000256" key="2">
    <source>
        <dbReference type="ARBA" id="ARBA00023125"/>
    </source>
</evidence>
<dbReference type="InterPro" id="IPR044068">
    <property type="entry name" value="CB"/>
</dbReference>
<dbReference type="Gene3D" id="1.10.443.10">
    <property type="entry name" value="Intergrase catalytic core"/>
    <property type="match status" value="1"/>
</dbReference>
<protein>
    <submittedName>
        <fullName evidence="7">Tyrosine-type recombinase/integrase</fullName>
    </submittedName>
</protein>
<proteinExistence type="inferred from homology"/>
<feature type="domain" description="Tyr recombinase" evidence="5">
    <location>
        <begin position="186"/>
        <end position="379"/>
    </location>
</feature>
<comment type="similarity">
    <text evidence="1">Belongs to the 'phage' integrase family.</text>
</comment>
<dbReference type="InterPro" id="IPR013762">
    <property type="entry name" value="Integrase-like_cat_sf"/>
</dbReference>
<comment type="caution">
    <text evidence="7">The sequence shown here is derived from an EMBL/GenBank/DDBJ whole genome shotgun (WGS) entry which is preliminary data.</text>
</comment>
<organism evidence="7 8">
    <name type="scientific">Metabacillus fastidiosus</name>
    <dbReference type="NCBI Taxonomy" id="1458"/>
    <lineage>
        <taxon>Bacteria</taxon>
        <taxon>Bacillati</taxon>
        <taxon>Bacillota</taxon>
        <taxon>Bacilli</taxon>
        <taxon>Bacillales</taxon>
        <taxon>Bacillaceae</taxon>
        <taxon>Metabacillus</taxon>
    </lineage>
</organism>
<accession>A0ABU6P5A0</accession>
<evidence type="ECO:0000256" key="3">
    <source>
        <dbReference type="ARBA" id="ARBA00023172"/>
    </source>
</evidence>
<keyword evidence="3" id="KW-0233">DNA recombination</keyword>
<sequence>MSLLISINQEIGSFQNMTVPQLINTFLSQEYYEALELRIDQAERDKSNSTFAYFNDYEILYYYCHQRKNIDKDKIISEGTKREYLRELLQFSKNIVQFSEEMGVDISHINEGSLFKSLEPRHIKSYQEWMVNELPLKQGRKAYSPATIARKTTIIKGFLNFLYKNGYIEIDLTNRLAAATVSADERPDRDLGPKEAVELLKFFKEQQHPIIFGILHVLITTGIRNIEFCRARVCDLTYDHVRGEYFLKIHGKGNKKRIVPIKPKVYHSIVEFRKIRGLKTVLDPKDTSPLFVNVEGNAYRNSYLSRYINKVVKRAGFEWIENRPNPITPHVFRHCFAIISYHSGADIYKIMRSLGHEKIETTMIYLQKEFEKEDNALYTWTNGELADFL</sequence>